<dbReference type="GO" id="GO:0016787">
    <property type="term" value="F:hydrolase activity"/>
    <property type="evidence" value="ECO:0007669"/>
    <property type="project" value="UniProtKB-KW"/>
</dbReference>
<proteinExistence type="inferred from homology"/>
<evidence type="ECO:0000256" key="1">
    <source>
        <dbReference type="ARBA" id="ARBA00012552"/>
    </source>
</evidence>
<evidence type="ECO:0000259" key="10">
    <source>
        <dbReference type="PROSITE" id="PS51192"/>
    </source>
</evidence>
<dbReference type="EC" id="3.6.4.13" evidence="1"/>
<dbReference type="InterPro" id="IPR000629">
    <property type="entry name" value="RNA-helicase_DEAD-box_CS"/>
</dbReference>
<feature type="compositionally biased region" description="Basic and acidic residues" evidence="9">
    <location>
        <begin position="421"/>
        <end position="431"/>
    </location>
</feature>
<keyword evidence="2 8" id="KW-0547">Nucleotide-binding</keyword>
<dbReference type="PROSITE" id="PS51192">
    <property type="entry name" value="HELICASE_ATP_BIND_1"/>
    <property type="match status" value="1"/>
</dbReference>
<feature type="domain" description="Helicase ATP-binding" evidence="10">
    <location>
        <begin position="47"/>
        <end position="208"/>
    </location>
</feature>
<dbReference type="InterPro" id="IPR027417">
    <property type="entry name" value="P-loop_NTPase"/>
</dbReference>
<evidence type="ECO:0000256" key="6">
    <source>
        <dbReference type="ARBA" id="ARBA00022884"/>
    </source>
</evidence>
<dbReference type="STRING" id="4829.A0A168NRU4"/>
<dbReference type="SMART" id="SM00487">
    <property type="entry name" value="DEXDc"/>
    <property type="match status" value="1"/>
</dbReference>
<gene>
    <name evidence="12" type="primary">ABSGL_06812.1 scaffold 8678</name>
</gene>
<dbReference type="Gene3D" id="3.40.50.300">
    <property type="entry name" value="P-loop containing nucleotide triphosphate hydrolases"/>
    <property type="match status" value="2"/>
</dbReference>
<evidence type="ECO:0000259" key="11">
    <source>
        <dbReference type="PROSITE" id="PS51194"/>
    </source>
</evidence>
<keyword evidence="13" id="KW-1185">Reference proteome</keyword>
<feature type="domain" description="Helicase C-terminal" evidence="11">
    <location>
        <begin position="256"/>
        <end position="400"/>
    </location>
</feature>
<dbReference type="InterPro" id="IPR011545">
    <property type="entry name" value="DEAD/DEAH_box_helicase_dom"/>
</dbReference>
<evidence type="ECO:0000256" key="9">
    <source>
        <dbReference type="SAM" id="MobiDB-lite"/>
    </source>
</evidence>
<reference evidence="12" key="1">
    <citation type="submission" date="2016-04" db="EMBL/GenBank/DDBJ databases">
        <authorList>
            <person name="Evans L.H."/>
            <person name="Alamgir A."/>
            <person name="Owens N."/>
            <person name="Weber N.D."/>
            <person name="Virtaneva K."/>
            <person name="Barbian K."/>
            <person name="Babar A."/>
            <person name="Rosenke K."/>
        </authorList>
    </citation>
    <scope>NUCLEOTIDE SEQUENCE [LARGE SCALE GENOMIC DNA]</scope>
    <source>
        <strain evidence="12">CBS 101.48</strain>
    </source>
</reference>
<dbReference type="Pfam" id="PF00271">
    <property type="entry name" value="Helicase_C"/>
    <property type="match status" value="1"/>
</dbReference>
<evidence type="ECO:0000256" key="5">
    <source>
        <dbReference type="ARBA" id="ARBA00022840"/>
    </source>
</evidence>
<dbReference type="OMA" id="WRDREAN"/>
<comment type="catalytic activity">
    <reaction evidence="7">
        <text>ATP + H2O = ADP + phosphate + H(+)</text>
        <dbReference type="Rhea" id="RHEA:13065"/>
        <dbReference type="ChEBI" id="CHEBI:15377"/>
        <dbReference type="ChEBI" id="CHEBI:15378"/>
        <dbReference type="ChEBI" id="CHEBI:30616"/>
        <dbReference type="ChEBI" id="CHEBI:43474"/>
        <dbReference type="ChEBI" id="CHEBI:456216"/>
        <dbReference type="EC" id="3.6.4.13"/>
    </reaction>
</comment>
<dbReference type="GO" id="GO:0005524">
    <property type="term" value="F:ATP binding"/>
    <property type="evidence" value="ECO:0007669"/>
    <property type="project" value="UniProtKB-KW"/>
</dbReference>
<evidence type="ECO:0000313" key="12">
    <source>
        <dbReference type="EMBL" id="SAM01075.1"/>
    </source>
</evidence>
<dbReference type="PANTHER" id="PTHR47959:SF1">
    <property type="entry name" value="ATP-DEPENDENT RNA HELICASE DBPA"/>
    <property type="match status" value="1"/>
</dbReference>
<name>A0A168NRU4_ABSGL</name>
<evidence type="ECO:0000256" key="7">
    <source>
        <dbReference type="ARBA" id="ARBA00047984"/>
    </source>
</evidence>
<dbReference type="EMBL" id="LT553503">
    <property type="protein sequence ID" value="SAM01075.1"/>
    <property type="molecule type" value="Genomic_DNA"/>
</dbReference>
<protein>
    <recommendedName>
        <fullName evidence="1">RNA helicase</fullName>
        <ecNumber evidence="1">3.6.4.13</ecNumber>
    </recommendedName>
</protein>
<dbReference type="SMART" id="SM00490">
    <property type="entry name" value="HELICc"/>
    <property type="match status" value="1"/>
</dbReference>
<accession>A0A168NRU4</accession>
<organism evidence="12">
    <name type="scientific">Absidia glauca</name>
    <name type="common">Pin mould</name>
    <dbReference type="NCBI Taxonomy" id="4829"/>
    <lineage>
        <taxon>Eukaryota</taxon>
        <taxon>Fungi</taxon>
        <taxon>Fungi incertae sedis</taxon>
        <taxon>Mucoromycota</taxon>
        <taxon>Mucoromycotina</taxon>
        <taxon>Mucoromycetes</taxon>
        <taxon>Mucorales</taxon>
        <taxon>Cunninghamellaceae</taxon>
        <taxon>Absidia</taxon>
    </lineage>
</organism>
<dbReference type="GO" id="GO:0005829">
    <property type="term" value="C:cytosol"/>
    <property type="evidence" value="ECO:0007669"/>
    <property type="project" value="TreeGrafter"/>
</dbReference>
<dbReference type="Proteomes" id="UP000078561">
    <property type="component" value="Unassembled WGS sequence"/>
</dbReference>
<keyword evidence="4 8" id="KW-0347">Helicase</keyword>
<dbReference type="InterPro" id="IPR050079">
    <property type="entry name" value="DEAD_box_RNA_helicase"/>
</dbReference>
<dbReference type="PROSITE" id="PS51194">
    <property type="entry name" value="HELICASE_CTER"/>
    <property type="match status" value="1"/>
</dbReference>
<keyword evidence="3 8" id="KW-0378">Hydrolase</keyword>
<dbReference type="InterPro" id="IPR001650">
    <property type="entry name" value="Helicase_C-like"/>
</dbReference>
<evidence type="ECO:0000256" key="2">
    <source>
        <dbReference type="ARBA" id="ARBA00022741"/>
    </source>
</evidence>
<keyword evidence="5 8" id="KW-0067">ATP-binding</keyword>
<evidence type="ECO:0000313" key="13">
    <source>
        <dbReference type="Proteomes" id="UP000078561"/>
    </source>
</evidence>
<evidence type="ECO:0000256" key="8">
    <source>
        <dbReference type="RuleBase" id="RU000492"/>
    </source>
</evidence>
<dbReference type="PROSITE" id="PS00039">
    <property type="entry name" value="DEAD_ATP_HELICASE"/>
    <property type="match status" value="1"/>
</dbReference>
<dbReference type="GO" id="GO:0003723">
    <property type="term" value="F:RNA binding"/>
    <property type="evidence" value="ECO:0007669"/>
    <property type="project" value="UniProtKB-KW"/>
</dbReference>
<dbReference type="GO" id="GO:0003724">
    <property type="term" value="F:RNA helicase activity"/>
    <property type="evidence" value="ECO:0007669"/>
    <property type="project" value="UniProtKB-EC"/>
</dbReference>
<dbReference type="InterPro" id="IPR014001">
    <property type="entry name" value="Helicase_ATP-bd"/>
</dbReference>
<dbReference type="OrthoDB" id="434041at2759"/>
<evidence type="ECO:0000256" key="3">
    <source>
        <dbReference type="ARBA" id="ARBA00022801"/>
    </source>
</evidence>
<dbReference type="PANTHER" id="PTHR47959">
    <property type="entry name" value="ATP-DEPENDENT RNA HELICASE RHLE-RELATED"/>
    <property type="match status" value="1"/>
</dbReference>
<dbReference type="AlphaFoldDB" id="A0A168NRU4"/>
<dbReference type="Pfam" id="PF00270">
    <property type="entry name" value="DEAD"/>
    <property type="match status" value="1"/>
</dbReference>
<feature type="region of interest" description="Disordered" evidence="9">
    <location>
        <begin position="416"/>
        <end position="481"/>
    </location>
</feature>
<dbReference type="SUPFAM" id="SSF52540">
    <property type="entry name" value="P-loop containing nucleoside triphosphate hydrolases"/>
    <property type="match status" value="1"/>
</dbReference>
<feature type="compositionally biased region" description="Polar residues" evidence="9">
    <location>
        <begin position="437"/>
        <end position="455"/>
    </location>
</feature>
<sequence length="501" mass="56219">MTLQKRSHDVSIDEDIDFGTLIQNPLILKGLEKSGYARPSPIQLQAIPLGRLGVDMIAQAKSGTGKTVVFAVIALEAIQLTVHSPQALIVAPTREIAMQIKDVVQQLGQAIPQFHCEALIGGLSVEGDIRKLQRAQIIVGTPGRLMALLETKKLSTKTIKLLVLDEADKLMYIYGKLGVNKQSVAFSATFTDELLASLDDFVHQPQIVKLTQDLPTLEEVQQYYVDIDVETHDTSQQQQTGDYLQKMQIYKAKFEGTADLLSNVDFYQCMVFVNSFPRAAELAKWLTEMGWRSGHICAGLSQEKRMAVMKDMRQFKLRVLVCSDLIARGIDIDRVNLVINIDYPRNTETYLHRVGRTGRYGTSGIAVNLIATDEDRAFLKSLHDQNVSIPPLPDQVSFSDYRKELDDDEQQLWQTHQVQRTKKEIKAHDIPCDNNEETSGPANRRPNNNEETSGPANRRPDTEETQGPRATVSPSTLDPTRPILLDRRSLYLIIRDSVLTN</sequence>
<dbReference type="CDD" id="cd18787">
    <property type="entry name" value="SF2_C_DEAD"/>
    <property type="match status" value="1"/>
</dbReference>
<evidence type="ECO:0000256" key="4">
    <source>
        <dbReference type="ARBA" id="ARBA00022806"/>
    </source>
</evidence>
<dbReference type="InParanoid" id="A0A168NRU4"/>
<comment type="similarity">
    <text evidence="8">Belongs to the DEAD box helicase family.</text>
</comment>
<keyword evidence="6" id="KW-0694">RNA-binding</keyword>